<comment type="caution">
    <text evidence="1">The sequence shown here is derived from an EMBL/GenBank/DDBJ whole genome shotgun (WGS) entry which is preliminary data.</text>
</comment>
<accession>A0AAV4Y7P0</accession>
<sequence>MSEFQELGKFGENRSIIRTRVDLYKYFTASSSPLPSNPQCVGSSPDVERGFAPGLFLRHLRNLPYSLPLVVDSVIDFIYVFV</sequence>
<organism evidence="1 2">
    <name type="scientific">Caerostris extrusa</name>
    <name type="common">Bark spider</name>
    <name type="synonym">Caerostris bankana</name>
    <dbReference type="NCBI Taxonomy" id="172846"/>
    <lineage>
        <taxon>Eukaryota</taxon>
        <taxon>Metazoa</taxon>
        <taxon>Ecdysozoa</taxon>
        <taxon>Arthropoda</taxon>
        <taxon>Chelicerata</taxon>
        <taxon>Arachnida</taxon>
        <taxon>Araneae</taxon>
        <taxon>Araneomorphae</taxon>
        <taxon>Entelegynae</taxon>
        <taxon>Araneoidea</taxon>
        <taxon>Araneidae</taxon>
        <taxon>Caerostris</taxon>
    </lineage>
</organism>
<name>A0AAV4Y7P0_CAEEX</name>
<evidence type="ECO:0000313" key="1">
    <source>
        <dbReference type="EMBL" id="GIZ03123.1"/>
    </source>
</evidence>
<dbReference type="Proteomes" id="UP001054945">
    <property type="component" value="Unassembled WGS sequence"/>
</dbReference>
<proteinExistence type="predicted"/>
<protein>
    <submittedName>
        <fullName evidence="1">Uncharacterized protein</fullName>
    </submittedName>
</protein>
<dbReference type="EMBL" id="BPLR01018904">
    <property type="protein sequence ID" value="GIZ03123.1"/>
    <property type="molecule type" value="Genomic_DNA"/>
</dbReference>
<evidence type="ECO:0000313" key="2">
    <source>
        <dbReference type="Proteomes" id="UP001054945"/>
    </source>
</evidence>
<dbReference type="AlphaFoldDB" id="A0AAV4Y7P0"/>
<keyword evidence="2" id="KW-1185">Reference proteome</keyword>
<gene>
    <name evidence="1" type="ORF">CEXT_690901</name>
</gene>
<reference evidence="1 2" key="1">
    <citation type="submission" date="2021-06" db="EMBL/GenBank/DDBJ databases">
        <title>Caerostris extrusa draft genome.</title>
        <authorList>
            <person name="Kono N."/>
            <person name="Arakawa K."/>
        </authorList>
    </citation>
    <scope>NUCLEOTIDE SEQUENCE [LARGE SCALE GENOMIC DNA]</scope>
</reference>